<dbReference type="Proteomes" id="UP001046870">
    <property type="component" value="Chromosome 5"/>
</dbReference>
<sequence length="77" mass="8727">MAQRNATAQGTAKLGKVFNDPIHGHMEMHPLLVLIIDTPHFQRLRYIKQLGAGYFVYPGASHNRLSTLLGLRTWLED</sequence>
<dbReference type="PANTHER" id="PTHR11373">
    <property type="entry name" value="DEOXYNUCLEOSIDE TRIPHOSPHATE TRIPHOSPHOHYDROLASE"/>
    <property type="match status" value="1"/>
</dbReference>
<evidence type="ECO:0000313" key="2">
    <source>
        <dbReference type="Proteomes" id="UP001046870"/>
    </source>
</evidence>
<organism evidence="1 2">
    <name type="scientific">Megalops atlanticus</name>
    <name type="common">Tarpon</name>
    <name type="synonym">Clupea gigantea</name>
    <dbReference type="NCBI Taxonomy" id="7932"/>
    <lineage>
        <taxon>Eukaryota</taxon>
        <taxon>Metazoa</taxon>
        <taxon>Chordata</taxon>
        <taxon>Craniata</taxon>
        <taxon>Vertebrata</taxon>
        <taxon>Euteleostomi</taxon>
        <taxon>Actinopterygii</taxon>
        <taxon>Neopterygii</taxon>
        <taxon>Teleostei</taxon>
        <taxon>Elopiformes</taxon>
        <taxon>Megalopidae</taxon>
        <taxon>Megalops</taxon>
    </lineage>
</organism>
<dbReference type="SUPFAM" id="SSF109604">
    <property type="entry name" value="HD-domain/PDEase-like"/>
    <property type="match status" value="1"/>
</dbReference>
<dbReference type="Gene3D" id="1.10.3210.10">
    <property type="entry name" value="Hypothetical protein af1432"/>
    <property type="match status" value="1"/>
</dbReference>
<dbReference type="EMBL" id="JAFDVH010000005">
    <property type="protein sequence ID" value="KAG7477934.1"/>
    <property type="molecule type" value="Genomic_DNA"/>
</dbReference>
<comment type="caution">
    <text evidence="1">The sequence shown here is derived from an EMBL/GenBank/DDBJ whole genome shotgun (WGS) entry which is preliminary data.</text>
</comment>
<protein>
    <submittedName>
        <fullName evidence="1">Uncharacterized protein</fullName>
    </submittedName>
</protein>
<dbReference type="InterPro" id="IPR050135">
    <property type="entry name" value="dGTPase-like"/>
</dbReference>
<proteinExistence type="predicted"/>
<name>A0A9D3QAI6_MEGAT</name>
<gene>
    <name evidence="1" type="ORF">MATL_G00074820</name>
</gene>
<dbReference type="GO" id="GO:0006203">
    <property type="term" value="P:dGTP catabolic process"/>
    <property type="evidence" value="ECO:0007669"/>
    <property type="project" value="TreeGrafter"/>
</dbReference>
<reference evidence="1" key="1">
    <citation type="submission" date="2021-01" db="EMBL/GenBank/DDBJ databases">
        <authorList>
            <person name="Zahm M."/>
            <person name="Roques C."/>
            <person name="Cabau C."/>
            <person name="Klopp C."/>
            <person name="Donnadieu C."/>
            <person name="Jouanno E."/>
            <person name="Lampietro C."/>
            <person name="Louis A."/>
            <person name="Herpin A."/>
            <person name="Echchiki A."/>
            <person name="Berthelot C."/>
            <person name="Parey E."/>
            <person name="Roest-Crollius H."/>
            <person name="Braasch I."/>
            <person name="Postlethwait J."/>
            <person name="Bobe J."/>
            <person name="Montfort J."/>
            <person name="Bouchez O."/>
            <person name="Begum T."/>
            <person name="Mejri S."/>
            <person name="Adams A."/>
            <person name="Chen W.-J."/>
            <person name="Guiguen Y."/>
        </authorList>
    </citation>
    <scope>NUCLEOTIDE SEQUENCE</scope>
    <source>
        <strain evidence="1">YG-15Mar2019-1</strain>
        <tissue evidence="1">Brain</tissue>
    </source>
</reference>
<evidence type="ECO:0000313" key="1">
    <source>
        <dbReference type="EMBL" id="KAG7477934.1"/>
    </source>
</evidence>
<accession>A0A9D3QAI6</accession>
<keyword evidence="2" id="KW-1185">Reference proteome</keyword>
<dbReference type="OrthoDB" id="9991235at2759"/>
<dbReference type="PANTHER" id="PTHR11373:SF4">
    <property type="entry name" value="DEOXYNUCLEOSIDE TRIPHOSPHATE TRIPHOSPHOHYDROLASE SAMHD1"/>
    <property type="match status" value="1"/>
</dbReference>
<dbReference type="GO" id="GO:0008832">
    <property type="term" value="F:dGTPase activity"/>
    <property type="evidence" value="ECO:0007669"/>
    <property type="project" value="TreeGrafter"/>
</dbReference>
<dbReference type="GO" id="GO:0005634">
    <property type="term" value="C:nucleus"/>
    <property type="evidence" value="ECO:0007669"/>
    <property type="project" value="TreeGrafter"/>
</dbReference>
<dbReference type="AlphaFoldDB" id="A0A9D3QAI6"/>